<dbReference type="GO" id="GO:0008976">
    <property type="term" value="F:polyphosphate kinase activity"/>
    <property type="evidence" value="ECO:0007669"/>
    <property type="project" value="InterPro"/>
</dbReference>
<dbReference type="InterPro" id="IPR016898">
    <property type="entry name" value="Polyphosphate_phosphotransfera"/>
</dbReference>
<dbReference type="RefSeq" id="WP_183977126.1">
    <property type="nucleotide sequence ID" value="NZ_JACHEB010000005.1"/>
</dbReference>
<dbReference type="GO" id="GO:0006797">
    <property type="term" value="P:polyphosphate metabolic process"/>
    <property type="evidence" value="ECO:0007669"/>
    <property type="project" value="InterPro"/>
</dbReference>
<dbReference type="SUPFAM" id="SSF52540">
    <property type="entry name" value="P-loop containing nucleoside triphosphate hydrolases"/>
    <property type="match status" value="1"/>
</dbReference>
<comment type="caution">
    <text evidence="5">The sequence shown here is derived from an EMBL/GenBank/DDBJ whole genome shotgun (WGS) entry which is preliminary data.</text>
</comment>
<dbReference type="PANTHER" id="PTHR34383:SF3">
    <property type="entry name" value="POLYPHOSPHATE:AMP PHOSPHOTRANSFERASE"/>
    <property type="match status" value="1"/>
</dbReference>
<dbReference type="AlphaFoldDB" id="A0A9X0QET0"/>
<keyword evidence="3" id="KW-0418">Kinase</keyword>
<feature type="domain" description="Polyphosphate kinase-2-related" evidence="4">
    <location>
        <begin position="30"/>
        <end position="252"/>
    </location>
</feature>
<keyword evidence="2" id="KW-0808">Transferase</keyword>
<evidence type="ECO:0000259" key="4">
    <source>
        <dbReference type="Pfam" id="PF03976"/>
    </source>
</evidence>
<name>A0A9X0QET0_9BACT</name>
<evidence type="ECO:0000313" key="5">
    <source>
        <dbReference type="EMBL" id="MBB5329028.1"/>
    </source>
</evidence>
<organism evidence="5 6">
    <name type="scientific">Tunturiibacter gelidiferens</name>
    <dbReference type="NCBI Taxonomy" id="3069689"/>
    <lineage>
        <taxon>Bacteria</taxon>
        <taxon>Pseudomonadati</taxon>
        <taxon>Acidobacteriota</taxon>
        <taxon>Terriglobia</taxon>
        <taxon>Terriglobales</taxon>
        <taxon>Acidobacteriaceae</taxon>
        <taxon>Tunturiibacter</taxon>
    </lineage>
</organism>
<dbReference type="InterPro" id="IPR027417">
    <property type="entry name" value="P-loop_NTPase"/>
</dbReference>
<evidence type="ECO:0000256" key="1">
    <source>
        <dbReference type="ARBA" id="ARBA00009924"/>
    </source>
</evidence>
<dbReference type="PIRSF" id="PIRSF028756">
    <property type="entry name" value="PPK2_prd"/>
    <property type="match status" value="1"/>
</dbReference>
<proteinExistence type="inferred from homology"/>
<dbReference type="NCBIfam" id="TIGR03709">
    <property type="entry name" value="PPK2_rel_1"/>
    <property type="match status" value="1"/>
</dbReference>
<dbReference type="InterPro" id="IPR022488">
    <property type="entry name" value="PPK2-related"/>
</dbReference>
<protein>
    <submittedName>
        <fullName evidence="5">PPK2 family polyphosphate:nucleotide phosphotransferase</fullName>
    </submittedName>
</protein>
<reference evidence="5 6" key="1">
    <citation type="submission" date="2020-08" db="EMBL/GenBank/DDBJ databases">
        <title>Genomic Encyclopedia of Type Strains, Phase IV (KMG-V): Genome sequencing to study the core and pangenomes of soil and plant-associated prokaryotes.</title>
        <authorList>
            <person name="Whitman W."/>
        </authorList>
    </citation>
    <scope>NUCLEOTIDE SEQUENCE [LARGE SCALE GENOMIC DNA]</scope>
    <source>
        <strain evidence="5 6">X5P2</strain>
    </source>
</reference>
<evidence type="ECO:0000256" key="2">
    <source>
        <dbReference type="ARBA" id="ARBA00022679"/>
    </source>
</evidence>
<evidence type="ECO:0000256" key="3">
    <source>
        <dbReference type="ARBA" id="ARBA00022777"/>
    </source>
</evidence>
<gene>
    <name evidence="5" type="ORF">HDF14_002644</name>
</gene>
<dbReference type="EMBL" id="JACHEB010000005">
    <property type="protein sequence ID" value="MBB5329028.1"/>
    <property type="molecule type" value="Genomic_DNA"/>
</dbReference>
<dbReference type="PANTHER" id="PTHR34383">
    <property type="entry name" value="POLYPHOSPHATE:AMP PHOSPHOTRANSFERASE-RELATED"/>
    <property type="match status" value="1"/>
</dbReference>
<accession>A0A9X0QET0</accession>
<keyword evidence="6" id="KW-1185">Reference proteome</keyword>
<comment type="similarity">
    <text evidence="1">Belongs to the polyphosphate kinase 2 (PPK2) family. Class I subfamily.</text>
</comment>
<sequence>MKIKSPYLIKPHAQVRLSKKSTSDTGDYKSEESAAAALVKHRGQLAKLQEVFYASQAKALLIVLQGMDTAGKDGTISHIFSGINPQGCDVASFKVPTPLEARHDFLWRAHAQVPPRGMINIFNRSHYEDVLSPRVHKIITDKVMRRRLDDINEFESMLVDNDVLILKFYLHISRDEQTQRLQARLDDKQKHWKLSEADFHERKFWPQYTDAYERIFSTTSPKHAPWFVIPSDHKWYRNIAISTILVDALESLKLKYPAPTLDASTIKL</sequence>
<dbReference type="Gene3D" id="3.40.50.300">
    <property type="entry name" value="P-loop containing nucleotide triphosphate hydrolases"/>
    <property type="match status" value="1"/>
</dbReference>
<evidence type="ECO:0000313" key="6">
    <source>
        <dbReference type="Proteomes" id="UP000535182"/>
    </source>
</evidence>
<dbReference type="InterPro" id="IPR022300">
    <property type="entry name" value="PPK2-rel_1"/>
</dbReference>
<dbReference type="Pfam" id="PF03976">
    <property type="entry name" value="PPK2"/>
    <property type="match status" value="1"/>
</dbReference>
<dbReference type="Proteomes" id="UP000535182">
    <property type="component" value="Unassembled WGS sequence"/>
</dbReference>